<dbReference type="Proteomes" id="UP000809789">
    <property type="component" value="Unassembled WGS sequence"/>
</dbReference>
<feature type="region of interest" description="Disordered" evidence="1">
    <location>
        <begin position="268"/>
        <end position="288"/>
    </location>
</feature>
<keyword evidence="3" id="KW-1185">Reference proteome</keyword>
<dbReference type="InterPro" id="IPR010323">
    <property type="entry name" value="DUF924"/>
</dbReference>
<dbReference type="AlphaFoldDB" id="A0A8K0PHD4"/>
<organism evidence="2 3">
    <name type="scientific">Elsinoe batatas</name>
    <dbReference type="NCBI Taxonomy" id="2601811"/>
    <lineage>
        <taxon>Eukaryota</taxon>
        <taxon>Fungi</taxon>
        <taxon>Dikarya</taxon>
        <taxon>Ascomycota</taxon>
        <taxon>Pezizomycotina</taxon>
        <taxon>Dothideomycetes</taxon>
        <taxon>Dothideomycetidae</taxon>
        <taxon>Myriangiales</taxon>
        <taxon>Elsinoaceae</taxon>
        <taxon>Elsinoe</taxon>
    </lineage>
</organism>
<accession>A0A8K0PHD4</accession>
<evidence type="ECO:0000313" key="3">
    <source>
        <dbReference type="Proteomes" id="UP000809789"/>
    </source>
</evidence>
<dbReference type="Gene3D" id="1.20.58.320">
    <property type="entry name" value="TPR-like"/>
    <property type="match status" value="1"/>
</dbReference>
<comment type="caution">
    <text evidence="2">The sequence shown here is derived from an EMBL/GenBank/DDBJ whole genome shotgun (WGS) entry which is preliminary data.</text>
</comment>
<protein>
    <recommendedName>
        <fullName evidence="4">DUF924-domain-containing protein</fullName>
    </recommendedName>
</protein>
<reference evidence="2" key="1">
    <citation type="submission" date="2021-07" db="EMBL/GenBank/DDBJ databases">
        <title>Elsinoe batatas strain:CRI-CJ2 Genome sequencing and assembly.</title>
        <authorList>
            <person name="Huang L."/>
        </authorList>
    </citation>
    <scope>NUCLEOTIDE SEQUENCE</scope>
    <source>
        <strain evidence="2">CRI-CJ2</strain>
    </source>
</reference>
<gene>
    <name evidence="2" type="ORF">KVT40_001530</name>
</gene>
<proteinExistence type="predicted"/>
<evidence type="ECO:0000313" key="2">
    <source>
        <dbReference type="EMBL" id="KAG8629911.1"/>
    </source>
</evidence>
<name>A0A8K0PHD4_9PEZI</name>
<dbReference type="Gene3D" id="1.25.40.10">
    <property type="entry name" value="Tetratricopeptide repeat domain"/>
    <property type="match status" value="1"/>
</dbReference>
<dbReference type="EMBL" id="JAESVG020000002">
    <property type="protein sequence ID" value="KAG8629911.1"/>
    <property type="molecule type" value="Genomic_DNA"/>
</dbReference>
<dbReference type="SUPFAM" id="SSF48452">
    <property type="entry name" value="TPR-like"/>
    <property type="match status" value="1"/>
</dbReference>
<dbReference type="Pfam" id="PF06041">
    <property type="entry name" value="DUF924"/>
    <property type="match status" value="1"/>
</dbReference>
<dbReference type="InterPro" id="IPR011990">
    <property type="entry name" value="TPR-like_helical_dom_sf"/>
</dbReference>
<sequence length="288" mass="33079">MSSSSSPASPSTFSLPTDIFNPSLLDSILQTWFAHQPSTLSAPHPDSFKQWFFNPNREEADQFDSLLASKFSTAVRALGPDKLTLPPAKTYEEEVSLAPTIAAPFFPLIQPSKSNDTTEDEAAWTTRANHSLALILLLDQIPRNILRTSQSLIYTHYDLLARSLTRIALSQSASPSSPLLPRADQTPSLRPLLSKRMWFYLPLMHSEWIQDHDLFQQYGRECREDMQGEYNTGEEMEEALKQMEDFEERHRVIVERFGRYPYRNEVMGRESTEEEKRWEEEGGERFTA</sequence>
<evidence type="ECO:0008006" key="4">
    <source>
        <dbReference type="Google" id="ProtNLM"/>
    </source>
</evidence>
<dbReference type="OrthoDB" id="414698at2759"/>
<evidence type="ECO:0000256" key="1">
    <source>
        <dbReference type="SAM" id="MobiDB-lite"/>
    </source>
</evidence>